<dbReference type="Proteomes" id="UP000748308">
    <property type="component" value="Unassembled WGS sequence"/>
</dbReference>
<keyword evidence="1" id="KW-0732">Signal</keyword>
<protein>
    <recommendedName>
        <fullName evidence="4">PorV/PorQ family protein</fullName>
    </recommendedName>
</protein>
<dbReference type="Gene3D" id="2.40.160.60">
    <property type="entry name" value="Outer membrane protein transport protein (OMPP1/FadL/TodX)"/>
    <property type="match status" value="1"/>
</dbReference>
<dbReference type="EMBL" id="VGIY01000160">
    <property type="protein sequence ID" value="MBM3317657.1"/>
    <property type="molecule type" value="Genomic_DNA"/>
</dbReference>
<evidence type="ECO:0008006" key="4">
    <source>
        <dbReference type="Google" id="ProtNLM"/>
    </source>
</evidence>
<feature type="chain" id="PRO_5037346328" description="PorV/PorQ family protein" evidence="1">
    <location>
        <begin position="26"/>
        <end position="305"/>
    </location>
</feature>
<evidence type="ECO:0000256" key="1">
    <source>
        <dbReference type="SAM" id="SignalP"/>
    </source>
</evidence>
<comment type="caution">
    <text evidence="2">The sequence shown here is derived from an EMBL/GenBank/DDBJ whole genome shotgun (WGS) entry which is preliminary data.</text>
</comment>
<gene>
    <name evidence="2" type="ORF">FJY75_07370</name>
</gene>
<dbReference type="AlphaFoldDB" id="A0A938BQX0"/>
<organism evidence="2 3">
    <name type="scientific">Eiseniibacteriota bacterium</name>
    <dbReference type="NCBI Taxonomy" id="2212470"/>
    <lineage>
        <taxon>Bacteria</taxon>
        <taxon>Candidatus Eiseniibacteriota</taxon>
    </lineage>
</organism>
<evidence type="ECO:0000313" key="3">
    <source>
        <dbReference type="Proteomes" id="UP000748308"/>
    </source>
</evidence>
<reference evidence="2" key="1">
    <citation type="submission" date="2019-03" db="EMBL/GenBank/DDBJ databases">
        <title>Lake Tanganyika Metagenome-Assembled Genomes (MAGs).</title>
        <authorList>
            <person name="Tran P."/>
        </authorList>
    </citation>
    <scope>NUCLEOTIDE SEQUENCE</scope>
    <source>
        <strain evidence="2">M_DeepCast_400m_m2_100</strain>
    </source>
</reference>
<name>A0A938BQX0_UNCEI</name>
<proteinExistence type="predicted"/>
<accession>A0A938BQX0</accession>
<sequence>MQTPRPFPRALVAAMLAAALSGGVAAVGADVGNHAFEFLRLAPEPEGRALAGAHLAHAEGPAALAWNPAGLARGGTALSLSHAAWAEGTSWEWAGLTLPAGPGTAAISGGFFRTGALEGYTADGEATGEFTPLQFQLCAGYGLPLAGALGAGASIEAAFADDGSGGRRRAIACGGGLRLDAGPLALGLAALHLGPPLSLEEERYALPATVRLGASLEGLPGTLLHGALEWVSGEAVGLRAGVEWSPAAQFRLLGGGWAAPGQEGRSLHPTAGAVVDLGVTRFAYGFQPISDWESSHQVALTLLLD</sequence>
<feature type="signal peptide" evidence="1">
    <location>
        <begin position="1"/>
        <end position="25"/>
    </location>
</feature>
<evidence type="ECO:0000313" key="2">
    <source>
        <dbReference type="EMBL" id="MBM3317657.1"/>
    </source>
</evidence>